<proteinExistence type="predicted"/>
<organism evidence="1 2">
    <name type="scientific">Rhizopus stolonifer</name>
    <name type="common">Rhizopus nigricans</name>
    <dbReference type="NCBI Taxonomy" id="4846"/>
    <lineage>
        <taxon>Eukaryota</taxon>
        <taxon>Fungi</taxon>
        <taxon>Fungi incertae sedis</taxon>
        <taxon>Mucoromycota</taxon>
        <taxon>Mucoromycotina</taxon>
        <taxon>Mucoromycetes</taxon>
        <taxon>Mucorales</taxon>
        <taxon>Mucorineae</taxon>
        <taxon>Rhizopodaceae</taxon>
        <taxon>Rhizopus</taxon>
    </lineage>
</organism>
<name>A0A367KMV2_RHIST</name>
<dbReference type="EMBL" id="PJQM01000993">
    <property type="protein sequence ID" value="RCI03507.1"/>
    <property type="molecule type" value="Genomic_DNA"/>
</dbReference>
<dbReference type="AlphaFoldDB" id="A0A367KMV2"/>
<sequence>MSQAEENEDSARAITLLLIIETEDRKDKDLRGNSCFSWKDGRLTNFLRSSLKGGREDSAIKEKSFFPPLVKCPKLFKKWSVVFPLYENSDMSASRYQPGKNTWSQSW</sequence>
<reference evidence="1 2" key="1">
    <citation type="journal article" date="2018" name="G3 (Bethesda)">
        <title>Phylogenetic and Phylogenomic Definition of Rhizopus Species.</title>
        <authorList>
            <person name="Gryganskyi A.P."/>
            <person name="Golan J."/>
            <person name="Dolatabadi S."/>
            <person name="Mondo S."/>
            <person name="Robb S."/>
            <person name="Idnurm A."/>
            <person name="Muszewska A."/>
            <person name="Steczkiewicz K."/>
            <person name="Masonjones S."/>
            <person name="Liao H.L."/>
            <person name="Gajdeczka M.T."/>
            <person name="Anike F."/>
            <person name="Vuek A."/>
            <person name="Anishchenko I.M."/>
            <person name="Voigt K."/>
            <person name="de Hoog G.S."/>
            <person name="Smith M.E."/>
            <person name="Heitman J."/>
            <person name="Vilgalys R."/>
            <person name="Stajich J.E."/>
        </authorList>
    </citation>
    <scope>NUCLEOTIDE SEQUENCE [LARGE SCALE GENOMIC DNA]</scope>
    <source>
        <strain evidence="1 2">LSU 92-RS-03</strain>
    </source>
</reference>
<protein>
    <submittedName>
        <fullName evidence="1">Uncharacterized protein</fullName>
    </submittedName>
</protein>
<comment type="caution">
    <text evidence="1">The sequence shown here is derived from an EMBL/GenBank/DDBJ whole genome shotgun (WGS) entry which is preliminary data.</text>
</comment>
<dbReference type="Proteomes" id="UP000253551">
    <property type="component" value="Unassembled WGS sequence"/>
</dbReference>
<gene>
    <name evidence="1" type="ORF">CU098_012521</name>
</gene>
<accession>A0A367KMV2</accession>
<keyword evidence="2" id="KW-1185">Reference proteome</keyword>
<evidence type="ECO:0000313" key="1">
    <source>
        <dbReference type="EMBL" id="RCI03507.1"/>
    </source>
</evidence>
<evidence type="ECO:0000313" key="2">
    <source>
        <dbReference type="Proteomes" id="UP000253551"/>
    </source>
</evidence>